<dbReference type="EMBL" id="MVHS01000021">
    <property type="protein sequence ID" value="ORA70491.1"/>
    <property type="molecule type" value="Genomic_DNA"/>
</dbReference>
<feature type="compositionally biased region" description="Pro residues" evidence="1">
    <location>
        <begin position="954"/>
        <end position="977"/>
    </location>
</feature>
<reference evidence="3 4" key="1">
    <citation type="submission" date="2016-12" db="EMBL/GenBank/DDBJ databases">
        <title>The new phylogeny of genus Mycobacterium.</title>
        <authorList>
            <person name="Tortoli E."/>
            <person name="Trovato A."/>
            <person name="Cirillo D.M."/>
        </authorList>
    </citation>
    <scope>NUCLEOTIDE SEQUENCE [LARGE SCALE GENOMIC DNA]</scope>
    <source>
        <strain evidence="3 4">DSM 45130</strain>
    </source>
</reference>
<sequence length="1032" mass="107325">MRSALSRFLLLSAVLALLFGLASSGLFAGIARAEADNRAVDRYGACLAGQKAGDLLLLIDESGSLKDTDPAAARVKAGQYLLDTLARYADRTSAKLDVAIAGFSEDFQMRQDWTGLNGGSVENVKNQLAQLANNNSGADTDYFQALDGARSQLATRAKGDANRCQAIAWFTDGKIDFTKRPGTRSYAPGVDLNSDDGVNQAITAATEAICKKGGLADQLRTSKIVMLAVGLGDQQSDQDFDVLSAIATGKGVAGKSCGSITDPVPGGFYRVSNIDDMLFAFDALNPDPKIEDTKPVCQPGQPCEEGRHNFVLDRSVKTVTILGSGGVAGIEPWLYSPTGAKVDLPKKDGKSETTLDGIPVTYEWKSDSAQEITIAGPDNPAWVGQWALVYVDTTGQHADAISKTNIHITTDIFPAVTIDDAKPWRAGQVTKGVVFGLVDGKNKPIDPSSIAGDATLSASVAVDGSAPVQVLKDVPKTAIATPVDVDLTSLKPGAATVKMSLTIKTAAPLDPEGKPVLDAAGKPIEGTVLSPQNKDIPITLQPKLGMPVPGDTIKFGDVEGTKATAKLEVTGPGCVWIADGSKPDVPAAPEALGTIAVTSPSNGGTNCLKIDEGQKAELQVDLSTDHADNASLNGKVTLNIAPKDKPNESETMVVAFNANMIKPISPLNFVLALIAALLLGPGIPLALLYLSKWYVGKIPGAPMLAQRIPVEIDHGVLLRDGEPFELAETDLVTPVPGLASGVRTLTVEGVTLKVVLGRSPFGTAHVRVDAPGLLSAGSELPSTDESGVQAVLPLAVHGKWVLLHDPRGPQDRAEVLIMVGGQTDIPAREKLFEEIERKLPDMLSGLRARAGAANLVPVGAGASDPSPFGGDPMTGPGGDPFGGDPFAGDAFGASPAPSFGPPPGGGFGAPSGGGFGSPPGGGFGGQGGGFTDPFAAPLPPQAPQQPPMQHQRPPQQPPMQHQPPPQHPPMQQPPRPGPGIYDQPVPPSAIDHQGETMEAPHPRFGNQPAPADDSETTRQRPINPFDPYRGGA</sequence>
<evidence type="ECO:0000256" key="2">
    <source>
        <dbReference type="SAM" id="Phobius"/>
    </source>
</evidence>
<keyword evidence="4" id="KW-1185">Reference proteome</keyword>
<feature type="compositionally biased region" description="Basic and acidic residues" evidence="1">
    <location>
        <begin position="992"/>
        <end position="1001"/>
    </location>
</feature>
<dbReference type="InterPro" id="IPR002035">
    <property type="entry name" value="VWF_A"/>
</dbReference>
<comment type="caution">
    <text evidence="3">The sequence shown here is derived from an EMBL/GenBank/DDBJ whole genome shotgun (WGS) entry which is preliminary data.</text>
</comment>
<dbReference type="InterPro" id="IPR036465">
    <property type="entry name" value="vWFA_dom_sf"/>
</dbReference>
<feature type="transmembrane region" description="Helical" evidence="2">
    <location>
        <begin position="669"/>
        <end position="690"/>
    </location>
</feature>
<name>A0A1X0DDM2_9MYCO</name>
<feature type="compositionally biased region" description="Pro residues" evidence="1">
    <location>
        <begin position="936"/>
        <end position="946"/>
    </location>
</feature>
<organism evidence="3 4">
    <name type="scientific">Mycolicibacterium insubricum</name>
    <dbReference type="NCBI Taxonomy" id="444597"/>
    <lineage>
        <taxon>Bacteria</taxon>
        <taxon>Bacillati</taxon>
        <taxon>Actinomycetota</taxon>
        <taxon>Actinomycetes</taxon>
        <taxon>Mycobacteriales</taxon>
        <taxon>Mycobacteriaceae</taxon>
        <taxon>Mycolicibacterium</taxon>
    </lineage>
</organism>
<evidence type="ECO:0000256" key="1">
    <source>
        <dbReference type="SAM" id="MobiDB-lite"/>
    </source>
</evidence>
<dbReference type="AlphaFoldDB" id="A0A1X0DDM2"/>
<dbReference type="PROSITE" id="PS50234">
    <property type="entry name" value="VWFA"/>
    <property type="match status" value="1"/>
</dbReference>
<feature type="compositionally biased region" description="Gly residues" evidence="1">
    <location>
        <begin position="905"/>
        <end position="930"/>
    </location>
</feature>
<dbReference type="RefSeq" id="WP_234805845.1">
    <property type="nucleotide sequence ID" value="NZ_AP022618.1"/>
</dbReference>
<feature type="compositionally biased region" description="Low complexity" evidence="1">
    <location>
        <begin position="882"/>
        <end position="897"/>
    </location>
</feature>
<keyword evidence="2" id="KW-0472">Membrane</keyword>
<keyword evidence="2" id="KW-1133">Transmembrane helix</keyword>
<dbReference type="STRING" id="444597.BST26_10710"/>
<evidence type="ECO:0000313" key="4">
    <source>
        <dbReference type="Proteomes" id="UP000192801"/>
    </source>
</evidence>
<evidence type="ECO:0000313" key="3">
    <source>
        <dbReference type="EMBL" id="ORA70491.1"/>
    </source>
</evidence>
<keyword evidence="2" id="KW-0812">Transmembrane</keyword>
<protein>
    <submittedName>
        <fullName evidence="3">Uncharacterized protein</fullName>
    </submittedName>
</protein>
<dbReference type="SUPFAM" id="SSF53300">
    <property type="entry name" value="vWA-like"/>
    <property type="match status" value="1"/>
</dbReference>
<dbReference type="Proteomes" id="UP000192801">
    <property type="component" value="Unassembled WGS sequence"/>
</dbReference>
<feature type="region of interest" description="Disordered" evidence="1">
    <location>
        <begin position="861"/>
        <end position="1032"/>
    </location>
</feature>
<dbReference type="Gene3D" id="3.40.50.410">
    <property type="entry name" value="von Willebrand factor, type A domain"/>
    <property type="match status" value="1"/>
</dbReference>
<proteinExistence type="predicted"/>
<dbReference type="CDD" id="cd00198">
    <property type="entry name" value="vWFA"/>
    <property type="match status" value="1"/>
</dbReference>
<gene>
    <name evidence="3" type="ORF">BST26_10710</name>
</gene>
<dbReference type="Pfam" id="PF13519">
    <property type="entry name" value="VWA_2"/>
    <property type="match status" value="1"/>
</dbReference>
<accession>A0A1X0DDM2</accession>